<dbReference type="CDD" id="cd00165">
    <property type="entry name" value="S4"/>
    <property type="match status" value="1"/>
</dbReference>
<dbReference type="CDD" id="cd02869">
    <property type="entry name" value="PseudoU_synth_RluA_like"/>
    <property type="match status" value="1"/>
</dbReference>
<organism evidence="7 8">
    <name type="scientific">Desulfomonile tiedjei</name>
    <dbReference type="NCBI Taxonomy" id="2358"/>
    <lineage>
        <taxon>Bacteria</taxon>
        <taxon>Pseudomonadati</taxon>
        <taxon>Thermodesulfobacteriota</taxon>
        <taxon>Desulfomonilia</taxon>
        <taxon>Desulfomonilales</taxon>
        <taxon>Desulfomonilaceae</taxon>
        <taxon>Desulfomonile</taxon>
    </lineage>
</organism>
<dbReference type="GO" id="GO:0009982">
    <property type="term" value="F:pseudouridine synthase activity"/>
    <property type="evidence" value="ECO:0007669"/>
    <property type="project" value="InterPro"/>
</dbReference>
<name>A0A9D6Z2Z1_9BACT</name>
<dbReference type="InterPro" id="IPR036986">
    <property type="entry name" value="S4_RNA-bd_sf"/>
</dbReference>
<dbReference type="GO" id="GO:0003723">
    <property type="term" value="F:RNA binding"/>
    <property type="evidence" value="ECO:0007669"/>
    <property type="project" value="UniProtKB-KW"/>
</dbReference>
<dbReference type="NCBIfam" id="TIGR00005">
    <property type="entry name" value="rluA_subfam"/>
    <property type="match status" value="1"/>
</dbReference>
<proteinExistence type="inferred from homology"/>
<dbReference type="PANTHER" id="PTHR21600:SF44">
    <property type="entry name" value="RIBOSOMAL LARGE SUBUNIT PSEUDOURIDINE SYNTHASE D"/>
    <property type="match status" value="1"/>
</dbReference>
<evidence type="ECO:0000256" key="4">
    <source>
        <dbReference type="PROSITE-ProRule" id="PRU00182"/>
    </source>
</evidence>
<dbReference type="PROSITE" id="PS01129">
    <property type="entry name" value="PSI_RLU"/>
    <property type="match status" value="1"/>
</dbReference>
<dbReference type="PROSITE" id="PS50889">
    <property type="entry name" value="S4"/>
    <property type="match status" value="1"/>
</dbReference>
<reference evidence="7" key="1">
    <citation type="submission" date="2020-07" db="EMBL/GenBank/DDBJ databases">
        <title>Huge and variable diversity of episymbiotic CPR bacteria and DPANN archaea in groundwater ecosystems.</title>
        <authorList>
            <person name="He C.Y."/>
            <person name="Keren R."/>
            <person name="Whittaker M."/>
            <person name="Farag I.F."/>
            <person name="Doudna J."/>
            <person name="Cate J.H.D."/>
            <person name="Banfield J.F."/>
        </authorList>
    </citation>
    <scope>NUCLEOTIDE SEQUENCE</scope>
    <source>
        <strain evidence="7">NC_groundwater_1664_Pr3_B-0.1um_52_9</strain>
    </source>
</reference>
<dbReference type="Proteomes" id="UP000807825">
    <property type="component" value="Unassembled WGS sequence"/>
</dbReference>
<comment type="similarity">
    <text evidence="1 5">Belongs to the pseudouridine synthase RluA family.</text>
</comment>
<sequence>MSGPAELIIPEDILPDRADKVLAACSGHSRSSLARLMKLGLVRLQGREIRPSSILNPGDRLEIISEEAPEKRSEPEVPDFRIILEDEDVIVVDKPPGLVVHPGAGRPGNTLMDALIRTRPEMIGVGEPDRWGVVHRLDRDTSGVMVLVKNANAHAALSAQFKEHSVHRIYLAVVRGNPGDDSGTIDAAIGRHHKDRKRISTATGKGRHAVTRWRVLQRLNGLALLEVTPETGRTHQIRVHLASVGLPVAGDPVYGRLRKKGGIADPALLEALKKLNRQALHAAVLGFIHPRNAKYVEFSSRLPADIQALL</sequence>
<comment type="caution">
    <text evidence="7">The sequence shown here is derived from an EMBL/GenBank/DDBJ whole genome shotgun (WGS) entry which is preliminary data.</text>
</comment>
<evidence type="ECO:0000313" key="7">
    <source>
        <dbReference type="EMBL" id="MBI5249314.1"/>
    </source>
</evidence>
<gene>
    <name evidence="7" type="ORF">HY912_07450</name>
</gene>
<dbReference type="SUPFAM" id="SSF55174">
    <property type="entry name" value="Alpha-L RNA-binding motif"/>
    <property type="match status" value="1"/>
</dbReference>
<protein>
    <recommendedName>
        <fullName evidence="5">Pseudouridine synthase</fullName>
        <ecNumber evidence="5">5.4.99.-</ecNumber>
    </recommendedName>
</protein>
<dbReference type="InterPro" id="IPR050188">
    <property type="entry name" value="RluA_PseudoU_synthase"/>
</dbReference>
<dbReference type="GO" id="GO:0140098">
    <property type="term" value="F:catalytic activity, acting on RNA"/>
    <property type="evidence" value="ECO:0007669"/>
    <property type="project" value="UniProtKB-ARBA"/>
</dbReference>
<dbReference type="InterPro" id="IPR020103">
    <property type="entry name" value="PsdUridine_synth_cat_dom_sf"/>
</dbReference>
<feature type="active site" evidence="3">
    <location>
        <position position="138"/>
    </location>
</feature>
<feature type="domain" description="Pseudouridine synthase RsuA/RluA-like" evidence="6">
    <location>
        <begin position="88"/>
        <end position="243"/>
    </location>
</feature>
<keyword evidence="4" id="KW-0694">RNA-binding</keyword>
<dbReference type="GO" id="GO:0000455">
    <property type="term" value="P:enzyme-directed rRNA pseudouridine synthesis"/>
    <property type="evidence" value="ECO:0007669"/>
    <property type="project" value="TreeGrafter"/>
</dbReference>
<dbReference type="PANTHER" id="PTHR21600">
    <property type="entry name" value="MITOCHONDRIAL RNA PSEUDOURIDINE SYNTHASE"/>
    <property type="match status" value="1"/>
</dbReference>
<dbReference type="Pfam" id="PF00849">
    <property type="entry name" value="PseudoU_synth_2"/>
    <property type="match status" value="1"/>
</dbReference>
<evidence type="ECO:0000256" key="2">
    <source>
        <dbReference type="ARBA" id="ARBA00023235"/>
    </source>
</evidence>
<accession>A0A9D6Z2Z1</accession>
<evidence type="ECO:0000256" key="1">
    <source>
        <dbReference type="ARBA" id="ARBA00010876"/>
    </source>
</evidence>
<dbReference type="EMBL" id="JACRDE010000206">
    <property type="protein sequence ID" value="MBI5249314.1"/>
    <property type="molecule type" value="Genomic_DNA"/>
</dbReference>
<evidence type="ECO:0000259" key="6">
    <source>
        <dbReference type="Pfam" id="PF00849"/>
    </source>
</evidence>
<dbReference type="AlphaFoldDB" id="A0A9D6Z2Z1"/>
<keyword evidence="2 5" id="KW-0413">Isomerase</keyword>
<dbReference type="InterPro" id="IPR006145">
    <property type="entry name" value="PsdUridine_synth_RsuA/RluA"/>
</dbReference>
<comment type="catalytic activity">
    <reaction evidence="5">
        <text>a uridine in RNA = a pseudouridine in RNA</text>
        <dbReference type="Rhea" id="RHEA:48348"/>
        <dbReference type="Rhea" id="RHEA-COMP:12068"/>
        <dbReference type="Rhea" id="RHEA-COMP:12069"/>
        <dbReference type="ChEBI" id="CHEBI:65314"/>
        <dbReference type="ChEBI" id="CHEBI:65315"/>
    </reaction>
</comment>
<dbReference type="InterPro" id="IPR006225">
    <property type="entry name" value="PsdUridine_synth_RluC/D"/>
</dbReference>
<evidence type="ECO:0000313" key="8">
    <source>
        <dbReference type="Proteomes" id="UP000807825"/>
    </source>
</evidence>
<dbReference type="Gene3D" id="3.30.2350.10">
    <property type="entry name" value="Pseudouridine synthase"/>
    <property type="match status" value="1"/>
</dbReference>
<evidence type="ECO:0000256" key="5">
    <source>
        <dbReference type="RuleBase" id="RU362028"/>
    </source>
</evidence>
<dbReference type="EC" id="5.4.99.-" evidence="5"/>
<dbReference type="InterPro" id="IPR006224">
    <property type="entry name" value="PsdUridine_synth_RluA-like_CS"/>
</dbReference>
<comment type="function">
    <text evidence="5">Responsible for synthesis of pseudouridine from uracil.</text>
</comment>
<dbReference type="Gene3D" id="3.10.290.10">
    <property type="entry name" value="RNA-binding S4 domain"/>
    <property type="match status" value="1"/>
</dbReference>
<evidence type="ECO:0000256" key="3">
    <source>
        <dbReference type="PIRSR" id="PIRSR606225-1"/>
    </source>
</evidence>
<dbReference type="SUPFAM" id="SSF55120">
    <property type="entry name" value="Pseudouridine synthase"/>
    <property type="match status" value="1"/>
</dbReference>